<dbReference type="AlphaFoldDB" id="A0A7X9ZKK5"/>
<dbReference type="InterPro" id="IPR015890">
    <property type="entry name" value="Chorismate_C"/>
</dbReference>
<dbReference type="GO" id="GO:0000162">
    <property type="term" value="P:L-tryptophan biosynthetic process"/>
    <property type="evidence" value="ECO:0007669"/>
    <property type="project" value="TreeGrafter"/>
</dbReference>
<dbReference type="SUPFAM" id="SSF56322">
    <property type="entry name" value="ADC synthase"/>
    <property type="match status" value="1"/>
</dbReference>
<evidence type="ECO:0000313" key="3">
    <source>
        <dbReference type="EMBL" id="NMK97294.1"/>
    </source>
</evidence>
<keyword evidence="3" id="KW-0808">Transferase</keyword>
<dbReference type="PANTHER" id="PTHR11236:SF50">
    <property type="entry name" value="AMINODEOXYCHORISMATE SYNTHASE COMPONENT 1"/>
    <property type="match status" value="1"/>
</dbReference>
<comment type="caution">
    <text evidence="3">The sequence shown here is derived from an EMBL/GenBank/DDBJ whole genome shotgun (WGS) entry which is preliminary data.</text>
</comment>
<feature type="domain" description="Chorismate-utilising enzyme C-terminal" evidence="1">
    <location>
        <begin position="120"/>
        <end position="377"/>
    </location>
</feature>
<evidence type="ECO:0000313" key="5">
    <source>
        <dbReference type="Proteomes" id="UP000550736"/>
    </source>
</evidence>
<evidence type="ECO:0000259" key="1">
    <source>
        <dbReference type="Pfam" id="PF00425"/>
    </source>
</evidence>
<sequence>MHVEFNYRYFEDEESCTDYHILMEEYLDSKIAYSVEEVGNVIHFAENEQQKGYYVAVYIAYEAAPYFNKHMCVNTTGEAKILAAAYSFKCGRDVERNRRHDGAHTNNALSHHFKFIESDEAMIDKIKHIQKAIVDGHTYQVNYTTRLISDIQLPIKALYDKLNNQQNGSYTALIDTPDIKVASISPELFFQKGKFKGKSNIIVSKPMKGTMPRGRTIEEDETLYNKLIHSDKDRAENVMIVDLLRNDISRISQSGTVNVYKPFMIERYNTVFQMTSMVTGQLESEMKLINILTALFPCGSITGAPKLSTMKYIEQLESSPRSIYCGTIGMLLPEGRMIFNIPIRTIEYRNQSAIYGVGAGITIDSIPENEVQEFHDKTKILENL</sequence>
<name>A0A7X9ZKK5_STACP</name>
<proteinExistence type="predicted"/>
<accession>A0A7X9ZKK5</accession>
<dbReference type="Pfam" id="PF00425">
    <property type="entry name" value="Chorismate_bind"/>
    <property type="match status" value="1"/>
</dbReference>
<evidence type="ECO:0000313" key="2">
    <source>
        <dbReference type="EMBL" id="NMK54149.1"/>
    </source>
</evidence>
<dbReference type="GO" id="GO:0046820">
    <property type="term" value="F:4-amino-4-deoxychorismate synthase activity"/>
    <property type="evidence" value="ECO:0007669"/>
    <property type="project" value="UniProtKB-EC"/>
</dbReference>
<dbReference type="InterPro" id="IPR019999">
    <property type="entry name" value="Anth_synth_I-like"/>
</dbReference>
<protein>
    <submittedName>
        <fullName evidence="3">Aminodeoxychorismate synthase component I</fullName>
        <ecNumber evidence="3">2.6.1.85</ecNumber>
    </submittedName>
</protein>
<dbReference type="GO" id="GO:0009396">
    <property type="term" value="P:folic acid-containing compound biosynthetic process"/>
    <property type="evidence" value="ECO:0007669"/>
    <property type="project" value="InterPro"/>
</dbReference>
<dbReference type="RefSeq" id="WP_030063462.1">
    <property type="nucleotide sequence ID" value="NZ_AP014956.1"/>
</dbReference>
<dbReference type="NCBIfam" id="TIGR00553">
    <property type="entry name" value="pabB"/>
    <property type="match status" value="1"/>
</dbReference>
<reference evidence="4 5" key="1">
    <citation type="submission" date="2020-04" db="EMBL/GenBank/DDBJ databases">
        <title>The Epidemiology and Molecular Characteristics of Linezolid-Resistant Staphylococcus capitis in Huashan Hospital, Shanghai.</title>
        <authorList>
            <person name="Ding L."/>
            <person name="Li P."/>
            <person name="Yang Y."/>
            <person name="Lin D."/>
            <person name="Xu X."/>
        </authorList>
    </citation>
    <scope>NUCLEOTIDE SEQUENCE [LARGE SCALE GENOMIC DNA]</scope>
    <source>
        <strain evidence="3 5">12-86</strain>
        <strain evidence="2 4">17-84</strain>
    </source>
</reference>
<organism evidence="3 5">
    <name type="scientific">Staphylococcus capitis</name>
    <dbReference type="NCBI Taxonomy" id="29388"/>
    <lineage>
        <taxon>Bacteria</taxon>
        <taxon>Bacillati</taxon>
        <taxon>Bacillota</taxon>
        <taxon>Bacilli</taxon>
        <taxon>Bacillales</taxon>
        <taxon>Staphylococcaceae</taxon>
        <taxon>Staphylococcus</taxon>
    </lineage>
</organism>
<keyword evidence="4" id="KW-1185">Reference proteome</keyword>
<dbReference type="Proteomes" id="UP000538955">
    <property type="component" value="Unassembled WGS sequence"/>
</dbReference>
<gene>
    <name evidence="3" type="primary">pabB</name>
    <name evidence="3" type="ORF">HHM13_04155</name>
    <name evidence="2" type="ORF">HHM24_05190</name>
</gene>
<dbReference type="Gene3D" id="3.60.120.10">
    <property type="entry name" value="Anthranilate synthase"/>
    <property type="match status" value="1"/>
</dbReference>
<dbReference type="EC" id="2.6.1.85" evidence="3"/>
<dbReference type="Proteomes" id="UP000550736">
    <property type="component" value="Unassembled WGS sequence"/>
</dbReference>
<dbReference type="EMBL" id="JABBMI010000057">
    <property type="protein sequence ID" value="NMK54149.1"/>
    <property type="molecule type" value="Genomic_DNA"/>
</dbReference>
<dbReference type="InterPro" id="IPR005801">
    <property type="entry name" value="ADC_synthase"/>
</dbReference>
<dbReference type="PANTHER" id="PTHR11236">
    <property type="entry name" value="AMINOBENZOATE/ANTHRANILATE SYNTHASE"/>
    <property type="match status" value="1"/>
</dbReference>
<evidence type="ECO:0000313" key="4">
    <source>
        <dbReference type="Proteomes" id="UP000538955"/>
    </source>
</evidence>
<keyword evidence="3" id="KW-0032">Aminotransferase</keyword>
<dbReference type="PRINTS" id="PR00095">
    <property type="entry name" value="ANTSNTHASEI"/>
</dbReference>
<dbReference type="InterPro" id="IPR005802">
    <property type="entry name" value="ADC_synth_comp_1"/>
</dbReference>
<dbReference type="EMBL" id="JABBLX010000008">
    <property type="protein sequence ID" value="NMK97294.1"/>
    <property type="molecule type" value="Genomic_DNA"/>
</dbReference>